<dbReference type="SUPFAM" id="SSF118215">
    <property type="entry name" value="Proton glutamate symport protein"/>
    <property type="match status" value="1"/>
</dbReference>
<dbReference type="Proteomes" id="UP000267096">
    <property type="component" value="Unassembled WGS sequence"/>
</dbReference>
<evidence type="ECO:0000256" key="9">
    <source>
        <dbReference type="RuleBase" id="RU361216"/>
    </source>
</evidence>
<feature type="transmembrane region" description="Helical" evidence="9">
    <location>
        <begin position="490"/>
        <end position="510"/>
    </location>
</feature>
<dbReference type="PROSITE" id="PS00714">
    <property type="entry name" value="NA_DICARBOXYL_SYMP_2"/>
    <property type="match status" value="1"/>
</dbReference>
<dbReference type="GO" id="GO:0015175">
    <property type="term" value="F:neutral L-amino acid transmembrane transporter activity"/>
    <property type="evidence" value="ECO:0007669"/>
    <property type="project" value="TreeGrafter"/>
</dbReference>
<keyword evidence="4 9" id="KW-0812">Transmembrane</keyword>
<evidence type="ECO:0000256" key="2">
    <source>
        <dbReference type="ARBA" id="ARBA00006148"/>
    </source>
</evidence>
<feature type="transmembrane region" description="Helical" evidence="9">
    <location>
        <begin position="282"/>
        <end position="301"/>
    </location>
</feature>
<dbReference type="Gene3D" id="1.10.3860.10">
    <property type="entry name" value="Sodium:dicarboxylate symporter"/>
    <property type="match status" value="1"/>
</dbReference>
<comment type="similarity">
    <text evidence="2 9">Belongs to the dicarboxylate/amino acid:cation symporter (DAACS) (TC 2.A.23) family.</text>
</comment>
<organism evidence="12">
    <name type="scientific">Anisakis simplex</name>
    <name type="common">Herring worm</name>
    <dbReference type="NCBI Taxonomy" id="6269"/>
    <lineage>
        <taxon>Eukaryota</taxon>
        <taxon>Metazoa</taxon>
        <taxon>Ecdysozoa</taxon>
        <taxon>Nematoda</taxon>
        <taxon>Chromadorea</taxon>
        <taxon>Rhabditida</taxon>
        <taxon>Spirurina</taxon>
        <taxon>Ascaridomorpha</taxon>
        <taxon>Ascaridoidea</taxon>
        <taxon>Anisakidae</taxon>
        <taxon>Anisakis</taxon>
        <taxon>Anisakis simplex complex</taxon>
    </lineage>
</organism>
<dbReference type="GO" id="GO:0015501">
    <property type="term" value="F:glutamate:sodium symporter activity"/>
    <property type="evidence" value="ECO:0007669"/>
    <property type="project" value="TreeGrafter"/>
</dbReference>
<dbReference type="PANTHER" id="PTHR11958">
    <property type="entry name" value="SODIUM/DICARBOXYLATE SYMPORTER-RELATED"/>
    <property type="match status" value="1"/>
</dbReference>
<dbReference type="GO" id="GO:0005313">
    <property type="term" value="F:L-glutamate transmembrane transporter activity"/>
    <property type="evidence" value="ECO:0007669"/>
    <property type="project" value="TreeGrafter"/>
</dbReference>
<evidence type="ECO:0000313" key="11">
    <source>
        <dbReference type="Proteomes" id="UP000267096"/>
    </source>
</evidence>
<evidence type="ECO:0000256" key="8">
    <source>
        <dbReference type="ARBA" id="ARBA00023180"/>
    </source>
</evidence>
<feature type="transmembrane region" description="Helical" evidence="9">
    <location>
        <begin position="143"/>
        <end position="164"/>
    </location>
</feature>
<evidence type="ECO:0000256" key="5">
    <source>
        <dbReference type="ARBA" id="ARBA00022847"/>
    </source>
</evidence>
<evidence type="ECO:0000313" key="10">
    <source>
        <dbReference type="EMBL" id="VDK42573.1"/>
    </source>
</evidence>
<dbReference type="PANTHER" id="PTHR11958:SF105">
    <property type="entry name" value="SODIUM-DEPENDENT EXCITATORY AMINO ACID TRANSPORTER GLT-4-RELATED"/>
    <property type="match status" value="1"/>
</dbReference>
<keyword evidence="3 9" id="KW-0813">Transport</keyword>
<dbReference type="AlphaFoldDB" id="A0A0M3JRW8"/>
<reference evidence="10 11" key="2">
    <citation type="submission" date="2018-11" db="EMBL/GenBank/DDBJ databases">
        <authorList>
            <consortium name="Pathogen Informatics"/>
        </authorList>
    </citation>
    <scope>NUCLEOTIDE SEQUENCE [LARGE SCALE GENOMIC DNA]</scope>
</reference>
<dbReference type="Pfam" id="PF00375">
    <property type="entry name" value="SDF"/>
    <property type="match status" value="1"/>
</dbReference>
<feature type="transmembrane region" description="Helical" evidence="9">
    <location>
        <begin position="224"/>
        <end position="241"/>
    </location>
</feature>
<dbReference type="GO" id="GO:0005886">
    <property type="term" value="C:plasma membrane"/>
    <property type="evidence" value="ECO:0007669"/>
    <property type="project" value="TreeGrafter"/>
</dbReference>
<feature type="transmembrane region" description="Helical" evidence="9">
    <location>
        <begin position="466"/>
        <end position="484"/>
    </location>
</feature>
<dbReference type="WBParaSite" id="ASIM_0001067601-mRNA-1">
    <property type="protein sequence ID" value="ASIM_0001067601-mRNA-1"/>
    <property type="gene ID" value="ASIM_0001067601"/>
</dbReference>
<name>A0A0M3JRW8_ANISI</name>
<gene>
    <name evidence="10" type="ORF">ASIM_LOCUS10234</name>
</gene>
<comment type="subcellular location">
    <subcellularLocation>
        <location evidence="1 9">Membrane</location>
        <topology evidence="1 9">Multi-pass membrane protein</topology>
    </subcellularLocation>
</comment>
<dbReference type="EMBL" id="UYRR01030989">
    <property type="protein sequence ID" value="VDK42573.1"/>
    <property type="molecule type" value="Genomic_DNA"/>
</dbReference>
<proteinExistence type="inferred from homology"/>
<evidence type="ECO:0000256" key="3">
    <source>
        <dbReference type="ARBA" id="ARBA00022448"/>
    </source>
</evidence>
<evidence type="ECO:0000256" key="7">
    <source>
        <dbReference type="ARBA" id="ARBA00023136"/>
    </source>
</evidence>
<dbReference type="PRINTS" id="PR00173">
    <property type="entry name" value="EDTRNSPORT"/>
</dbReference>
<protein>
    <recommendedName>
        <fullName evidence="9">Amino acid transporter</fullName>
    </recommendedName>
</protein>
<dbReference type="InterPro" id="IPR036458">
    <property type="entry name" value="Na:dicarbo_symporter_sf"/>
</dbReference>
<accession>A0A0M3JRW8</accession>
<evidence type="ECO:0000256" key="1">
    <source>
        <dbReference type="ARBA" id="ARBA00004141"/>
    </source>
</evidence>
<sequence length="579" mass="63672">MLTDHLERMLLYTVNVDNSDIQTPAQLAISRIFQIDYESYFARECSSCANSIWCYKWYISWDFVERSRNEMDEKTTELPQISRRCICAYVENDDSTANYVINYNDAKDKEACTYGWMDLCKISISSLASVDSATAGRLGMISLVYYFTTTMIAVIIGIVLVVSVKPGKWMKTNIEDFIGSAKSAPCISNALDTIFDLIKFVNVYLYIHLALFPENLIEATFKSVHFMIFSVVFVIVIGIVVSEKVCMKFLNGTVRIDSDVALKMSPGSQYQEVPEVIRSDGMNILGLVMFSVCLGLVVSRAGEDGVPLKAFFKSLETVSMRLISLVIWFSPIGITFLIAAQVVGMKDPGKELQRLMGYMICVLAGLSIHGFIVLPTLMIIVARRNPVKYVYGMTQALLTALATSSSSATLPLSIKCVEENNGVDPRVARFVLPLGATINMDGTALYEAVAAIYISQCVGLDLSIGNVILVSLTATLASIGAAGIPQAGIVTMIMVLIAIGLPSNLFILIFPVDFFLDRIRTTVNVYGDSIGAAIVGKMCERFLPSNTIEATETGYHVLTQTASPDPSAKRHNCYENHQL</sequence>
<feature type="transmembrane region" description="Helical" evidence="9">
    <location>
        <begin position="322"/>
        <end position="343"/>
    </location>
</feature>
<keyword evidence="11" id="KW-1185">Reference proteome</keyword>
<evidence type="ECO:0000256" key="6">
    <source>
        <dbReference type="ARBA" id="ARBA00022989"/>
    </source>
</evidence>
<keyword evidence="5 9" id="KW-0769">Symport</keyword>
<evidence type="ECO:0000256" key="4">
    <source>
        <dbReference type="ARBA" id="ARBA00022692"/>
    </source>
</evidence>
<dbReference type="OrthoDB" id="5877963at2759"/>
<keyword evidence="6 9" id="KW-1133">Transmembrane helix</keyword>
<dbReference type="InterPro" id="IPR018107">
    <property type="entry name" value="Na-dicarboxylate_symporter_CS"/>
</dbReference>
<keyword evidence="8" id="KW-0325">Glycoprotein</keyword>
<dbReference type="InterPro" id="IPR050746">
    <property type="entry name" value="DAACS"/>
</dbReference>
<dbReference type="InterPro" id="IPR001991">
    <property type="entry name" value="Na-dicarboxylate_symporter"/>
</dbReference>
<reference evidence="12" key="1">
    <citation type="submission" date="2017-02" db="UniProtKB">
        <authorList>
            <consortium name="WormBaseParasite"/>
        </authorList>
    </citation>
    <scope>IDENTIFICATION</scope>
</reference>
<keyword evidence="7 9" id="KW-0472">Membrane</keyword>
<evidence type="ECO:0000313" key="12">
    <source>
        <dbReference type="WBParaSite" id="ASIM_0001067601-mRNA-1"/>
    </source>
</evidence>
<feature type="transmembrane region" description="Helical" evidence="9">
    <location>
        <begin position="355"/>
        <end position="382"/>
    </location>
</feature>